<reference evidence="1" key="2">
    <citation type="journal article" date="2015" name="Data Brief">
        <title>Shoot transcriptome of the giant reed, Arundo donax.</title>
        <authorList>
            <person name="Barrero R.A."/>
            <person name="Guerrero F.D."/>
            <person name="Moolhuijzen P."/>
            <person name="Goolsby J.A."/>
            <person name="Tidwell J."/>
            <person name="Bellgard S.E."/>
            <person name="Bellgard M.I."/>
        </authorList>
    </citation>
    <scope>NUCLEOTIDE SEQUENCE</scope>
    <source>
        <tissue evidence="1">Shoot tissue taken approximately 20 cm above the soil surface</tissue>
    </source>
</reference>
<sequence length="24" mass="2970">MMVKYKQHISFCNLTVNYDKFVEM</sequence>
<organism evidence="1">
    <name type="scientific">Arundo donax</name>
    <name type="common">Giant reed</name>
    <name type="synonym">Donax arundinaceus</name>
    <dbReference type="NCBI Taxonomy" id="35708"/>
    <lineage>
        <taxon>Eukaryota</taxon>
        <taxon>Viridiplantae</taxon>
        <taxon>Streptophyta</taxon>
        <taxon>Embryophyta</taxon>
        <taxon>Tracheophyta</taxon>
        <taxon>Spermatophyta</taxon>
        <taxon>Magnoliopsida</taxon>
        <taxon>Liliopsida</taxon>
        <taxon>Poales</taxon>
        <taxon>Poaceae</taxon>
        <taxon>PACMAD clade</taxon>
        <taxon>Arundinoideae</taxon>
        <taxon>Arundineae</taxon>
        <taxon>Arundo</taxon>
    </lineage>
</organism>
<reference evidence="1" key="1">
    <citation type="submission" date="2014-09" db="EMBL/GenBank/DDBJ databases">
        <authorList>
            <person name="Magalhaes I.L.F."/>
            <person name="Oliveira U."/>
            <person name="Santos F.R."/>
            <person name="Vidigal T.H.D.A."/>
            <person name="Brescovit A.D."/>
            <person name="Santos A.J."/>
        </authorList>
    </citation>
    <scope>NUCLEOTIDE SEQUENCE</scope>
    <source>
        <tissue evidence="1">Shoot tissue taken approximately 20 cm above the soil surface</tissue>
    </source>
</reference>
<name>A0A0A9FFX8_ARUDO</name>
<accession>A0A0A9FFX8</accession>
<proteinExistence type="predicted"/>
<dbReference type="AlphaFoldDB" id="A0A0A9FFX8"/>
<protein>
    <submittedName>
        <fullName evidence="1">Uncharacterized protein</fullName>
    </submittedName>
</protein>
<evidence type="ECO:0000313" key="1">
    <source>
        <dbReference type="EMBL" id="JAE11965.1"/>
    </source>
</evidence>
<dbReference type="EMBL" id="GBRH01185931">
    <property type="protein sequence ID" value="JAE11965.1"/>
    <property type="molecule type" value="Transcribed_RNA"/>
</dbReference>